<feature type="compositionally biased region" description="Low complexity" evidence="1">
    <location>
        <begin position="75"/>
        <end position="101"/>
    </location>
</feature>
<dbReference type="EMBL" id="CACVBM020000333">
    <property type="protein sequence ID" value="CAA7017597.1"/>
    <property type="molecule type" value="Genomic_DNA"/>
</dbReference>
<evidence type="ECO:0000313" key="3">
    <source>
        <dbReference type="Proteomes" id="UP000467841"/>
    </source>
</evidence>
<comment type="caution">
    <text evidence="2">The sequence shown here is derived from an EMBL/GenBank/DDBJ whole genome shotgun (WGS) entry which is preliminary data.</text>
</comment>
<evidence type="ECO:0000256" key="1">
    <source>
        <dbReference type="SAM" id="MobiDB-lite"/>
    </source>
</evidence>
<feature type="region of interest" description="Disordered" evidence="1">
    <location>
        <begin position="71"/>
        <end position="111"/>
    </location>
</feature>
<feature type="compositionally biased region" description="Basic residues" evidence="1">
    <location>
        <begin position="102"/>
        <end position="111"/>
    </location>
</feature>
<accession>A0A6D2HM45</accession>
<sequence>MQKLILVQQKLEFLSLQVCNTFTFSSTFFFVSTGTKLLLHTTLINTKTSNGSNDHSLQDCDFVRRLQSTLVSEKQTSSSPLRSSSSLQPSSLSNSTSASHNSHQRRNQQWL</sequence>
<organism evidence="2 3">
    <name type="scientific">Microthlaspi erraticum</name>
    <dbReference type="NCBI Taxonomy" id="1685480"/>
    <lineage>
        <taxon>Eukaryota</taxon>
        <taxon>Viridiplantae</taxon>
        <taxon>Streptophyta</taxon>
        <taxon>Embryophyta</taxon>
        <taxon>Tracheophyta</taxon>
        <taxon>Spermatophyta</taxon>
        <taxon>Magnoliopsida</taxon>
        <taxon>eudicotyledons</taxon>
        <taxon>Gunneridae</taxon>
        <taxon>Pentapetalae</taxon>
        <taxon>rosids</taxon>
        <taxon>malvids</taxon>
        <taxon>Brassicales</taxon>
        <taxon>Brassicaceae</taxon>
        <taxon>Coluteocarpeae</taxon>
        <taxon>Microthlaspi</taxon>
    </lineage>
</organism>
<proteinExistence type="predicted"/>
<gene>
    <name evidence="2" type="ORF">MERR_LOCUS4832</name>
</gene>
<keyword evidence="3" id="KW-1185">Reference proteome</keyword>
<protein>
    <submittedName>
        <fullName evidence="2">Uncharacterized protein</fullName>
    </submittedName>
</protein>
<name>A0A6D2HM45_9BRAS</name>
<evidence type="ECO:0000313" key="2">
    <source>
        <dbReference type="EMBL" id="CAA7017597.1"/>
    </source>
</evidence>
<dbReference type="AlphaFoldDB" id="A0A6D2HM45"/>
<dbReference type="Proteomes" id="UP000467841">
    <property type="component" value="Unassembled WGS sequence"/>
</dbReference>
<reference evidence="2" key="1">
    <citation type="submission" date="2020-01" db="EMBL/GenBank/DDBJ databases">
        <authorList>
            <person name="Mishra B."/>
        </authorList>
    </citation>
    <scope>NUCLEOTIDE SEQUENCE [LARGE SCALE GENOMIC DNA]</scope>
</reference>